<keyword evidence="2" id="KW-1133">Transmembrane helix</keyword>
<dbReference type="AlphaFoldDB" id="A0A1G2CZM7"/>
<evidence type="ECO:0000313" key="5">
    <source>
        <dbReference type="Proteomes" id="UP000177122"/>
    </source>
</evidence>
<gene>
    <name evidence="4" type="ORF">A2845_01745</name>
</gene>
<feature type="transmembrane region" description="Helical" evidence="2">
    <location>
        <begin position="6"/>
        <end position="26"/>
    </location>
</feature>
<dbReference type="Gene3D" id="3.90.226.10">
    <property type="entry name" value="2-enoyl-CoA Hydratase, Chain A, domain 1"/>
    <property type="match status" value="1"/>
</dbReference>
<dbReference type="Proteomes" id="UP000177122">
    <property type="component" value="Unassembled WGS sequence"/>
</dbReference>
<dbReference type="Pfam" id="PF01343">
    <property type="entry name" value="Peptidase_S49"/>
    <property type="match status" value="1"/>
</dbReference>
<reference evidence="4 5" key="1">
    <citation type="journal article" date="2016" name="Nat. Commun.">
        <title>Thousands of microbial genomes shed light on interconnected biogeochemical processes in an aquifer system.</title>
        <authorList>
            <person name="Anantharaman K."/>
            <person name="Brown C.T."/>
            <person name="Hug L.A."/>
            <person name="Sharon I."/>
            <person name="Castelle C.J."/>
            <person name="Probst A.J."/>
            <person name="Thomas B.C."/>
            <person name="Singh A."/>
            <person name="Wilkins M.J."/>
            <person name="Karaoz U."/>
            <person name="Brodie E.L."/>
            <person name="Williams K.H."/>
            <person name="Hubbard S.S."/>
            <person name="Banfield J.F."/>
        </authorList>
    </citation>
    <scope>NUCLEOTIDE SEQUENCE [LARGE SCALE GENOMIC DNA]</scope>
</reference>
<dbReference type="PANTHER" id="PTHR42987:SF4">
    <property type="entry name" value="PROTEASE SOHB-RELATED"/>
    <property type="match status" value="1"/>
</dbReference>
<organism evidence="4 5">
    <name type="scientific">Candidatus Lloydbacteria bacterium RIFCSPHIGHO2_01_FULL_49_22</name>
    <dbReference type="NCBI Taxonomy" id="1798658"/>
    <lineage>
        <taxon>Bacteria</taxon>
        <taxon>Candidatus Lloydiibacteriota</taxon>
    </lineage>
</organism>
<dbReference type="SUPFAM" id="SSF52096">
    <property type="entry name" value="ClpP/crotonase"/>
    <property type="match status" value="1"/>
</dbReference>
<dbReference type="InterPro" id="IPR029045">
    <property type="entry name" value="ClpP/crotonase-like_dom_sf"/>
</dbReference>
<evidence type="ECO:0000313" key="4">
    <source>
        <dbReference type="EMBL" id="OGZ06120.1"/>
    </source>
</evidence>
<keyword evidence="2" id="KW-0812">Transmembrane</keyword>
<dbReference type="EMBL" id="MHLI01000005">
    <property type="protein sequence ID" value="OGZ06120.1"/>
    <property type="molecule type" value="Genomic_DNA"/>
</dbReference>
<dbReference type="PANTHER" id="PTHR42987">
    <property type="entry name" value="PEPTIDASE S49"/>
    <property type="match status" value="1"/>
</dbReference>
<dbReference type="GO" id="GO:0008233">
    <property type="term" value="F:peptidase activity"/>
    <property type="evidence" value="ECO:0007669"/>
    <property type="project" value="InterPro"/>
</dbReference>
<feature type="domain" description="Peptidase S49" evidence="3">
    <location>
        <begin position="103"/>
        <end position="144"/>
    </location>
</feature>
<evidence type="ECO:0000256" key="1">
    <source>
        <dbReference type="ARBA" id="ARBA00008683"/>
    </source>
</evidence>
<evidence type="ECO:0000259" key="3">
    <source>
        <dbReference type="Pfam" id="PF01343"/>
    </source>
</evidence>
<dbReference type="InterPro" id="IPR002142">
    <property type="entry name" value="Peptidase_S49"/>
</dbReference>
<comment type="caution">
    <text evidence="4">The sequence shown here is derived from an EMBL/GenBank/DDBJ whole genome shotgun (WGS) entry which is preliminary data.</text>
</comment>
<keyword evidence="2" id="KW-0472">Membrane</keyword>
<comment type="similarity">
    <text evidence="1">Belongs to the peptidase S49 family.</text>
</comment>
<name>A0A1G2CZM7_9BACT</name>
<sequence>MFSASFVKTFGVGIGLAALLLIVGMVSDMSEKSSCNVSVRALHGELTTYQLGSGDETDSQSLVSELARDDADDSIKGIILDIDSPGGYPVAGEEVASTLSRLVKPNVAVIRSMGASAAYWAATGADQIYASKSSDVGSIGVIVTVRKEQNGRRCI</sequence>
<dbReference type="GO" id="GO:0006508">
    <property type="term" value="P:proteolysis"/>
    <property type="evidence" value="ECO:0007669"/>
    <property type="project" value="InterPro"/>
</dbReference>
<proteinExistence type="inferred from homology"/>
<protein>
    <recommendedName>
        <fullName evidence="3">Peptidase S49 domain-containing protein</fullName>
    </recommendedName>
</protein>
<evidence type="ECO:0000256" key="2">
    <source>
        <dbReference type="SAM" id="Phobius"/>
    </source>
</evidence>
<accession>A0A1G2CZM7</accession>